<dbReference type="Proteomes" id="UP000238589">
    <property type="component" value="Unassembled WGS sequence"/>
</dbReference>
<comment type="caution">
    <text evidence="6">The sequence shown here is derived from an EMBL/GenBank/DDBJ whole genome shotgun (WGS) entry which is preliminary data.</text>
</comment>
<gene>
    <name evidence="6" type="ORF">C6P64_13855</name>
</gene>
<dbReference type="Pfam" id="PF00550">
    <property type="entry name" value="PP-binding"/>
    <property type="match status" value="1"/>
</dbReference>
<dbReference type="InterPro" id="IPR045851">
    <property type="entry name" value="AMP-bd_C_sf"/>
</dbReference>
<proteinExistence type="predicted"/>
<evidence type="ECO:0000259" key="5">
    <source>
        <dbReference type="Pfam" id="PF13193"/>
    </source>
</evidence>
<dbReference type="Pfam" id="PF13193">
    <property type="entry name" value="AMP-binding_C"/>
    <property type="match status" value="1"/>
</dbReference>
<feature type="domain" description="Carrier" evidence="4">
    <location>
        <begin position="545"/>
        <end position="590"/>
    </location>
</feature>
<dbReference type="InterPro" id="IPR042099">
    <property type="entry name" value="ANL_N_sf"/>
</dbReference>
<dbReference type="Gene3D" id="3.30.300.30">
    <property type="match status" value="1"/>
</dbReference>
<dbReference type="OrthoDB" id="6297021at2"/>
<evidence type="ECO:0000313" key="7">
    <source>
        <dbReference type="Proteomes" id="UP000238589"/>
    </source>
</evidence>
<evidence type="ECO:0000313" key="6">
    <source>
        <dbReference type="EMBL" id="PRD64578.1"/>
    </source>
</evidence>
<evidence type="ECO:0000256" key="1">
    <source>
        <dbReference type="ARBA" id="ARBA00022450"/>
    </source>
</evidence>
<name>A0A2S9K276_9BURK</name>
<dbReference type="Gene3D" id="3.40.50.1820">
    <property type="entry name" value="alpha/beta hydrolase"/>
    <property type="match status" value="1"/>
</dbReference>
<reference evidence="6 7" key="1">
    <citation type="submission" date="2018-03" db="EMBL/GenBank/DDBJ databases">
        <title>Comparative genomics illustrates the genes involved in a hyperalkaliphilic mechanisms of Serpentinomonas isolated from highly-alkaline calcium-rich serpentinized springs.</title>
        <authorList>
            <person name="Suzuki S."/>
            <person name="Ishii S."/>
            <person name="Walworth N."/>
            <person name="Bird L."/>
            <person name="Kuenen J.G."/>
            <person name="Nealson K.H."/>
        </authorList>
    </citation>
    <scope>NUCLEOTIDE SEQUENCE [LARGE SCALE GENOMIC DNA]</scope>
    <source>
        <strain evidence="6 7">P1</strain>
    </source>
</reference>
<dbReference type="PANTHER" id="PTHR44845">
    <property type="entry name" value="CARRIER DOMAIN-CONTAINING PROTEIN"/>
    <property type="match status" value="1"/>
</dbReference>
<feature type="domain" description="AMP-binding enzyme C-terminal" evidence="5">
    <location>
        <begin position="427"/>
        <end position="498"/>
    </location>
</feature>
<dbReference type="PANTHER" id="PTHR44845:SF6">
    <property type="entry name" value="BETA-ALANINE-ACTIVATING ENZYME"/>
    <property type="match status" value="1"/>
</dbReference>
<dbReference type="AlphaFoldDB" id="A0A2S9K276"/>
<keyword evidence="1" id="KW-0596">Phosphopantetheine</keyword>
<keyword evidence="2" id="KW-0597">Phosphoprotein</keyword>
<dbReference type="SUPFAM" id="SSF53474">
    <property type="entry name" value="alpha/beta-Hydrolases"/>
    <property type="match status" value="1"/>
</dbReference>
<evidence type="ECO:0008006" key="8">
    <source>
        <dbReference type="Google" id="ProtNLM"/>
    </source>
</evidence>
<dbReference type="InterPro" id="IPR009081">
    <property type="entry name" value="PP-bd_ACP"/>
</dbReference>
<feature type="domain" description="AMP-dependent synthetase/ligase" evidence="3">
    <location>
        <begin position="29"/>
        <end position="368"/>
    </location>
</feature>
<dbReference type="RefSeq" id="WP_105749146.1">
    <property type="nucleotide sequence ID" value="NZ_PVLQ01000063.1"/>
</dbReference>
<evidence type="ECO:0000259" key="4">
    <source>
        <dbReference type="Pfam" id="PF00550"/>
    </source>
</evidence>
<dbReference type="Pfam" id="PF00501">
    <property type="entry name" value="AMP-binding"/>
    <property type="match status" value="1"/>
</dbReference>
<sequence>MHANLVWHETPFAEPDADRVHEALPVALARACQLWPERTAVLHETQRFRFQELACRAAGLAQEIQASATAPGPVALLQSVGFDAVAAWFACAMAGRPLLLLEPGQPPHRLLELIESAACTLLLCDAVTLASLPSGLAVRTLVSDGRSSQLNLDKVLGADEPAMIFPTSGSTGSPKLVTYSAATLQAKVQASIALMQVSSGSRVLIAGSHGNYGFLHHAMVFLLSGGALCLADIKKLGFAALSDAILRLEARHIRFTPSMFRNFATLPGAKDVLGYLDAVRFSGEPLLASDLELARKTLQPNCLIQNVYGSTESALFICHCDGTDTVQATVPMGQIYPFSCYALRPIDESSRDIDTGELLIRSSYQALGDWKPGGIDSERFPLFAPGSPERLYATGDLVRRRPDGQLLHLGRIGRMAKIRGQRVYLSEVENNLRSIPGVTGAAVIEDQEACSPRLYGFITRNEAFNEDPRKWLAHRLPDFMVPAGIEVIEAIPLLAGGKVDYKALTTRIPRHEAIRGDKHEGKNAYEHLCHLWDVVLWPGAHQHPSDFVALGGDSLKLMQLMLHVEKSFKNSFSVDEFLVDASLHNLARLIGIDNPSHVTEKQPGLRFRLAWPSSTPSKGIALAVPGWGGSAMAVPFARAGLFAGHDLWAADIGLAGGNILQGNSWWKTAIEIADQIKAGALPRPRIIFGYSAGGSVAWLVGRLLAASGCAPDYVLMSDSSPLHRLPAYSHRDLRRLLAASPAERMPAVIHIRRTCLAQLEIGRGNAHAWMPEDNLQFTFDIPTVDHSEMSRSEVLALAAPAVESYLSGSPPADRAATSSSNPQTVGAEIYQRLHREAPSNVAELNQLVRHPGLGKGHLGALLQLTLRDCRTEPASALVAELLLQHPDALILQLAQSRLRRKPSDLCPGFLPFGRLKSVATLERTLAAHHLAFTDATGTGQGTGLGPIKLARLFVDLVKAVTQVRSSRPKRRPVR</sequence>
<dbReference type="InterPro" id="IPR000873">
    <property type="entry name" value="AMP-dep_synth/lig_dom"/>
</dbReference>
<dbReference type="SUPFAM" id="SSF56801">
    <property type="entry name" value="Acetyl-CoA synthetase-like"/>
    <property type="match status" value="1"/>
</dbReference>
<dbReference type="InterPro" id="IPR036736">
    <property type="entry name" value="ACP-like_sf"/>
</dbReference>
<organism evidence="6 7">
    <name type="scientific">Malikia granosa</name>
    <dbReference type="NCBI Taxonomy" id="263067"/>
    <lineage>
        <taxon>Bacteria</taxon>
        <taxon>Pseudomonadati</taxon>
        <taxon>Pseudomonadota</taxon>
        <taxon>Betaproteobacteria</taxon>
        <taxon>Burkholderiales</taxon>
        <taxon>Comamonadaceae</taxon>
        <taxon>Malikia</taxon>
    </lineage>
</organism>
<dbReference type="Gene3D" id="1.10.1200.10">
    <property type="entry name" value="ACP-like"/>
    <property type="match status" value="1"/>
</dbReference>
<dbReference type="InterPro" id="IPR020845">
    <property type="entry name" value="AMP-binding_CS"/>
</dbReference>
<evidence type="ECO:0000256" key="2">
    <source>
        <dbReference type="ARBA" id="ARBA00022553"/>
    </source>
</evidence>
<evidence type="ECO:0000259" key="3">
    <source>
        <dbReference type="Pfam" id="PF00501"/>
    </source>
</evidence>
<keyword evidence="7" id="KW-1185">Reference proteome</keyword>
<dbReference type="InterPro" id="IPR029058">
    <property type="entry name" value="AB_hydrolase_fold"/>
</dbReference>
<dbReference type="EMBL" id="PVLQ01000063">
    <property type="protein sequence ID" value="PRD64578.1"/>
    <property type="molecule type" value="Genomic_DNA"/>
</dbReference>
<protein>
    <recommendedName>
        <fullName evidence="8">Carrier domain-containing protein</fullName>
    </recommendedName>
</protein>
<dbReference type="PROSITE" id="PS00455">
    <property type="entry name" value="AMP_BINDING"/>
    <property type="match status" value="1"/>
</dbReference>
<dbReference type="InterPro" id="IPR025110">
    <property type="entry name" value="AMP-bd_C"/>
</dbReference>
<dbReference type="Gene3D" id="3.40.50.12780">
    <property type="entry name" value="N-terminal domain of ligase-like"/>
    <property type="match status" value="1"/>
</dbReference>
<accession>A0A2S9K276</accession>